<feature type="region of interest" description="Disordered" evidence="1">
    <location>
        <begin position="273"/>
        <end position="314"/>
    </location>
</feature>
<gene>
    <name evidence="3" type="ORF">SAMN05216267_103926</name>
</gene>
<evidence type="ECO:0000313" key="4">
    <source>
        <dbReference type="Proteomes" id="UP000181951"/>
    </source>
</evidence>
<dbReference type="InterPro" id="IPR005523">
    <property type="entry name" value="DUF317_SPDY"/>
</dbReference>
<proteinExistence type="predicted"/>
<dbReference type="EMBL" id="FODD01000039">
    <property type="protein sequence ID" value="SEO73500.1"/>
    <property type="molecule type" value="Genomic_DNA"/>
</dbReference>
<dbReference type="STRING" id="310780.SAMN05216267_103926"/>
<keyword evidence="4" id="KW-1185">Reference proteome</keyword>
<organism evidence="3 4">
    <name type="scientific">Actinacidiphila rubida</name>
    <dbReference type="NCBI Taxonomy" id="310780"/>
    <lineage>
        <taxon>Bacteria</taxon>
        <taxon>Bacillati</taxon>
        <taxon>Actinomycetota</taxon>
        <taxon>Actinomycetes</taxon>
        <taxon>Kitasatosporales</taxon>
        <taxon>Streptomycetaceae</taxon>
        <taxon>Actinacidiphila</taxon>
    </lineage>
</organism>
<protein>
    <recommendedName>
        <fullName evidence="2">DUF317 domain-containing protein</fullName>
    </recommendedName>
</protein>
<feature type="domain" description="DUF317" evidence="2">
    <location>
        <begin position="146"/>
        <end position="206"/>
    </location>
</feature>
<name>A0A1H8S4C1_9ACTN</name>
<accession>A0A1H8S4C1</accession>
<reference evidence="3 4" key="1">
    <citation type="submission" date="2016-10" db="EMBL/GenBank/DDBJ databases">
        <authorList>
            <person name="de Groot N.N."/>
        </authorList>
    </citation>
    <scope>NUCLEOTIDE SEQUENCE [LARGE SCALE GENOMIC DNA]</scope>
    <source>
        <strain evidence="3 4">CGMCC 4.2026</strain>
    </source>
</reference>
<evidence type="ECO:0000259" key="2">
    <source>
        <dbReference type="Pfam" id="PF03771"/>
    </source>
</evidence>
<dbReference type="Proteomes" id="UP000181951">
    <property type="component" value="Unassembled WGS sequence"/>
</dbReference>
<dbReference type="OrthoDB" id="4286512at2"/>
<evidence type="ECO:0000256" key="1">
    <source>
        <dbReference type="SAM" id="MobiDB-lite"/>
    </source>
</evidence>
<feature type="region of interest" description="Disordered" evidence="1">
    <location>
        <begin position="128"/>
        <end position="149"/>
    </location>
</feature>
<feature type="domain" description="DUF317" evidence="2">
    <location>
        <begin position="61"/>
        <end position="118"/>
    </location>
</feature>
<dbReference type="AlphaFoldDB" id="A0A1H8S4C1"/>
<feature type="compositionally biased region" description="Pro residues" evidence="1">
    <location>
        <begin position="273"/>
        <end position="291"/>
    </location>
</feature>
<evidence type="ECO:0000313" key="3">
    <source>
        <dbReference type="EMBL" id="SEO73500.1"/>
    </source>
</evidence>
<sequence length="333" mass="34882">MKQRQPRWGPAAMAGDVPRQHYLVRPRHLAGGGDLTHITAYLAGAGWKNRTPKSGAPLVLESPDKFVRVGYSSHTSPPMWIVSGAPPGQPAWHATLGAAVPVEILAGLTDALAGPRPAHAPDALGRATALGRKPGKGGEQQSADHPEGTASLQYRREGDTAIWMASAHTPGTRGRSVPLRTAGFSEHTPLHAVEGFAAALADPQPVLRPPGRIPFASAPHVATTAYAVLPCQLAAWHQTRTAAGRAAAWARSARTLATARLRPRPVRIRQAVPLPPLPAVPPGPAAPPRATHPPRSRWPTSTPPPRSGAALAPGSLRWRCCVPAPTSTPTSPG</sequence>
<dbReference type="Pfam" id="PF03771">
    <property type="entry name" value="SPDY"/>
    <property type="match status" value="2"/>
</dbReference>